<keyword evidence="2" id="KW-1185">Reference proteome</keyword>
<dbReference type="EMBL" id="CM042057">
    <property type="protein sequence ID" value="KAI3692176.1"/>
    <property type="molecule type" value="Genomic_DNA"/>
</dbReference>
<gene>
    <name evidence="1" type="ORF">L6452_31985</name>
</gene>
<name>A0ACB8Z3Y0_ARCLA</name>
<sequence length="111" mass="13068">MCGNKDDATNHCKNVRTTLDAMYKEYSQLESGDGMCTTSINVDDDDRDVEDDVDEYALFDQLRKKKLKVVDSSENKTEVDKYFIEACENTDQDCIFKLRLWKPKYWLEMEK</sequence>
<reference evidence="1 2" key="2">
    <citation type="journal article" date="2022" name="Mol. Ecol. Resour.">
        <title>The genomes of chicory, endive, great burdock and yacon provide insights into Asteraceae paleo-polyploidization history and plant inulin production.</title>
        <authorList>
            <person name="Fan W."/>
            <person name="Wang S."/>
            <person name="Wang H."/>
            <person name="Wang A."/>
            <person name="Jiang F."/>
            <person name="Liu H."/>
            <person name="Zhao H."/>
            <person name="Xu D."/>
            <person name="Zhang Y."/>
        </authorList>
    </citation>
    <scope>NUCLEOTIDE SEQUENCE [LARGE SCALE GENOMIC DNA]</scope>
    <source>
        <strain evidence="2">cv. Niubang</strain>
    </source>
</reference>
<dbReference type="Proteomes" id="UP001055879">
    <property type="component" value="Linkage Group LG11"/>
</dbReference>
<protein>
    <submittedName>
        <fullName evidence="1">Uncharacterized protein</fullName>
    </submittedName>
</protein>
<organism evidence="1 2">
    <name type="scientific">Arctium lappa</name>
    <name type="common">Greater burdock</name>
    <name type="synonym">Lappa major</name>
    <dbReference type="NCBI Taxonomy" id="4217"/>
    <lineage>
        <taxon>Eukaryota</taxon>
        <taxon>Viridiplantae</taxon>
        <taxon>Streptophyta</taxon>
        <taxon>Embryophyta</taxon>
        <taxon>Tracheophyta</taxon>
        <taxon>Spermatophyta</taxon>
        <taxon>Magnoliopsida</taxon>
        <taxon>eudicotyledons</taxon>
        <taxon>Gunneridae</taxon>
        <taxon>Pentapetalae</taxon>
        <taxon>asterids</taxon>
        <taxon>campanulids</taxon>
        <taxon>Asterales</taxon>
        <taxon>Asteraceae</taxon>
        <taxon>Carduoideae</taxon>
        <taxon>Cardueae</taxon>
        <taxon>Arctiinae</taxon>
        <taxon>Arctium</taxon>
    </lineage>
</organism>
<proteinExistence type="predicted"/>
<accession>A0ACB8Z3Y0</accession>
<comment type="caution">
    <text evidence="1">The sequence shown here is derived from an EMBL/GenBank/DDBJ whole genome shotgun (WGS) entry which is preliminary data.</text>
</comment>
<reference evidence="2" key="1">
    <citation type="journal article" date="2022" name="Mol. Ecol. Resour.">
        <title>The genomes of chicory, endive, great burdock and yacon provide insights into Asteraceae palaeo-polyploidization history and plant inulin production.</title>
        <authorList>
            <person name="Fan W."/>
            <person name="Wang S."/>
            <person name="Wang H."/>
            <person name="Wang A."/>
            <person name="Jiang F."/>
            <person name="Liu H."/>
            <person name="Zhao H."/>
            <person name="Xu D."/>
            <person name="Zhang Y."/>
        </authorList>
    </citation>
    <scope>NUCLEOTIDE SEQUENCE [LARGE SCALE GENOMIC DNA]</scope>
    <source>
        <strain evidence="2">cv. Niubang</strain>
    </source>
</reference>
<evidence type="ECO:0000313" key="1">
    <source>
        <dbReference type="EMBL" id="KAI3692176.1"/>
    </source>
</evidence>
<evidence type="ECO:0000313" key="2">
    <source>
        <dbReference type="Proteomes" id="UP001055879"/>
    </source>
</evidence>